<evidence type="ECO:0000313" key="5">
    <source>
        <dbReference type="Proteomes" id="UP000253792"/>
    </source>
</evidence>
<comment type="similarity">
    <text evidence="1">Belongs to the IMPACT family.</text>
</comment>
<dbReference type="RefSeq" id="WP_042432423.1">
    <property type="nucleotide sequence ID" value="NZ_CABKQR010000002.1"/>
</dbReference>
<dbReference type="Gene3D" id="3.30.70.240">
    <property type="match status" value="1"/>
</dbReference>
<accession>A0A369LAA2</accession>
<dbReference type="InterPro" id="IPR015269">
    <property type="entry name" value="UPF0029_Impact_C"/>
</dbReference>
<evidence type="ECO:0000259" key="3">
    <source>
        <dbReference type="Pfam" id="PF09186"/>
    </source>
</evidence>
<evidence type="ECO:0000313" key="4">
    <source>
        <dbReference type="EMBL" id="RDB56551.1"/>
    </source>
</evidence>
<reference evidence="4 5" key="1">
    <citation type="journal article" date="2018" name="Elife">
        <title>Discovery and characterization of a prevalent human gut bacterial enzyme sufficient for the inactivation of a family of plant toxins.</title>
        <authorList>
            <person name="Koppel N."/>
            <person name="Bisanz J.E."/>
            <person name="Pandelia M.E."/>
            <person name="Turnbaugh P.J."/>
            <person name="Balskus E.P."/>
        </authorList>
    </citation>
    <scope>NUCLEOTIDE SEQUENCE [LARGE SCALE GENOMIC DNA]</scope>
    <source>
        <strain evidence="5">anaerobia AP69FAA</strain>
    </source>
</reference>
<proteinExistence type="inferred from homology"/>
<dbReference type="Gene3D" id="3.30.230.30">
    <property type="entry name" value="Impact, N-terminal domain"/>
    <property type="match status" value="1"/>
</dbReference>
<feature type="domain" description="Impact N-terminal" evidence="2">
    <location>
        <begin position="18"/>
        <end position="125"/>
    </location>
</feature>
<dbReference type="SUPFAM" id="SSF54980">
    <property type="entry name" value="EF-G C-terminal domain-like"/>
    <property type="match status" value="1"/>
</dbReference>
<dbReference type="Pfam" id="PF01205">
    <property type="entry name" value="Impact_N"/>
    <property type="match status" value="1"/>
</dbReference>
<dbReference type="InterPro" id="IPR036956">
    <property type="entry name" value="Impact_N_sf"/>
</dbReference>
<dbReference type="InterPro" id="IPR001498">
    <property type="entry name" value="Impact_N"/>
</dbReference>
<dbReference type="Proteomes" id="UP000253792">
    <property type="component" value="Unassembled WGS sequence"/>
</dbReference>
<dbReference type="InterPro" id="IPR035647">
    <property type="entry name" value="EFG_III/V"/>
</dbReference>
<organism evidence="4 5">
    <name type="scientific">Senegalimassilia anaerobia</name>
    <dbReference type="NCBI Taxonomy" id="1473216"/>
    <lineage>
        <taxon>Bacteria</taxon>
        <taxon>Bacillati</taxon>
        <taxon>Actinomycetota</taxon>
        <taxon>Coriobacteriia</taxon>
        <taxon>Coriobacteriales</taxon>
        <taxon>Coriobacteriaceae</taxon>
        <taxon>Senegalimassilia</taxon>
    </lineage>
</organism>
<dbReference type="Pfam" id="PF09186">
    <property type="entry name" value="DUF1949"/>
    <property type="match status" value="1"/>
</dbReference>
<dbReference type="InterPro" id="IPR020568">
    <property type="entry name" value="Ribosomal_Su5_D2-typ_SF"/>
</dbReference>
<gene>
    <name evidence="4" type="ORF">C1880_01890</name>
</gene>
<dbReference type="SUPFAM" id="SSF54211">
    <property type="entry name" value="Ribosomal protein S5 domain 2-like"/>
    <property type="match status" value="1"/>
</dbReference>
<keyword evidence="5" id="KW-1185">Reference proteome</keyword>
<dbReference type="GeneID" id="82935058"/>
<feature type="domain" description="UPF0029" evidence="3">
    <location>
        <begin position="143"/>
        <end position="198"/>
    </location>
</feature>
<dbReference type="InterPro" id="IPR023582">
    <property type="entry name" value="Impact"/>
</dbReference>
<sequence length="211" mass="22959">MSSYTTIEGRAVAEIEEKKSRFIASLAHVETEEEALAFLEEIRAANRMARHNVYAYILRQGGAGAAGRVRYSDDGEPQKTAGLPTLEVLQHAGLTDVVCVVTRYFGGVLLGTGGLVRAYTQSTQAGIDAAQLVVVSRCVDLRIRIAYPRYEQLMRLAEDHGAKVLSTDFADAVTMNLRMLDGTQQPLLDALTALERGQEDVEVGDPIDAAF</sequence>
<dbReference type="STRING" id="1034345.GCA_000236865_00806"/>
<evidence type="ECO:0000259" key="2">
    <source>
        <dbReference type="Pfam" id="PF01205"/>
    </source>
</evidence>
<dbReference type="AlphaFoldDB" id="A0A369LAA2"/>
<dbReference type="EMBL" id="PPTP01000002">
    <property type="protein sequence ID" value="RDB56551.1"/>
    <property type="molecule type" value="Genomic_DNA"/>
</dbReference>
<dbReference type="PANTHER" id="PTHR16301:SF20">
    <property type="entry name" value="IMPACT FAMILY MEMBER YIGZ"/>
    <property type="match status" value="1"/>
</dbReference>
<dbReference type="OrthoDB" id="9813771at2"/>
<protein>
    <submittedName>
        <fullName evidence="4">DUF1949 domain-containing protein</fullName>
    </submittedName>
</protein>
<comment type="caution">
    <text evidence="4">The sequence shown here is derived from an EMBL/GenBank/DDBJ whole genome shotgun (WGS) entry which is preliminary data.</text>
</comment>
<dbReference type="GO" id="GO:0005737">
    <property type="term" value="C:cytoplasm"/>
    <property type="evidence" value="ECO:0007669"/>
    <property type="project" value="TreeGrafter"/>
</dbReference>
<name>A0A369LAA2_9ACTN</name>
<evidence type="ECO:0000256" key="1">
    <source>
        <dbReference type="ARBA" id="ARBA00007665"/>
    </source>
</evidence>
<dbReference type="GO" id="GO:0006446">
    <property type="term" value="P:regulation of translational initiation"/>
    <property type="evidence" value="ECO:0007669"/>
    <property type="project" value="TreeGrafter"/>
</dbReference>
<dbReference type="PANTHER" id="PTHR16301">
    <property type="entry name" value="IMPACT-RELATED"/>
    <property type="match status" value="1"/>
</dbReference>